<organism evidence="2 3">
    <name type="scientific">Cyclocybe aegerita</name>
    <name type="common">Black poplar mushroom</name>
    <name type="synonym">Agrocybe aegerita</name>
    <dbReference type="NCBI Taxonomy" id="1973307"/>
    <lineage>
        <taxon>Eukaryota</taxon>
        <taxon>Fungi</taxon>
        <taxon>Dikarya</taxon>
        <taxon>Basidiomycota</taxon>
        <taxon>Agaricomycotina</taxon>
        <taxon>Agaricomycetes</taxon>
        <taxon>Agaricomycetidae</taxon>
        <taxon>Agaricales</taxon>
        <taxon>Agaricineae</taxon>
        <taxon>Bolbitiaceae</taxon>
        <taxon>Cyclocybe</taxon>
    </lineage>
</organism>
<evidence type="ECO:0000313" key="3">
    <source>
        <dbReference type="Proteomes" id="UP000467700"/>
    </source>
</evidence>
<dbReference type="Pfam" id="PF12855">
    <property type="entry name" value="Ecl1"/>
    <property type="match status" value="1"/>
</dbReference>
<feature type="region of interest" description="Disordered" evidence="1">
    <location>
        <begin position="390"/>
        <end position="420"/>
    </location>
</feature>
<evidence type="ECO:0000313" key="2">
    <source>
        <dbReference type="EMBL" id="CAA7271485.1"/>
    </source>
</evidence>
<feature type="compositionally biased region" description="Basic and acidic residues" evidence="1">
    <location>
        <begin position="396"/>
        <end position="406"/>
    </location>
</feature>
<feature type="region of interest" description="Disordered" evidence="1">
    <location>
        <begin position="234"/>
        <end position="331"/>
    </location>
</feature>
<gene>
    <name evidence="2" type="ORF">AAE3_LOCUS13877</name>
</gene>
<dbReference type="OrthoDB" id="2984747at2759"/>
<reference evidence="2 3" key="1">
    <citation type="submission" date="2020-01" db="EMBL/GenBank/DDBJ databases">
        <authorList>
            <person name="Gupta K D."/>
        </authorList>
    </citation>
    <scope>NUCLEOTIDE SEQUENCE [LARGE SCALE GENOMIC DNA]</scope>
</reference>
<comment type="caution">
    <text evidence="2">The sequence shown here is derived from an EMBL/GenBank/DDBJ whole genome shotgun (WGS) entry which is preliminary data.</text>
</comment>
<sequence length="460" mass="49460">MFEEICLVCGKHLSDDGRAYCSDDCQNTDLSSPSISSSSSALSSPSIGYAAGGDVPPLMPSALGSALRNYAGRSGYYVSSSASSTSWSVLTDEEDEGAQHQYRTEHPFHDVTDPACELASKSATQFTHSALSYARRPSGTNNHSTVPNPLGRISSTGRGIPKSAPIHSHLSQYDDEAFSDISFSSDGLDLDHDLDEKQDRDYWAVESAKPIPTSKAKRTRNRASLPACFSLLKMASPSPASKGNKRSSPVSSAGNTVSRPSPPTPKVSLDASTISHATIVPSLPSVHATPRGRRRETDKSRSSRRSGHSSPSRERRVHTPNSPSALQFHHPNESEEFDWVAAAELPMPRRGRTALRRNSSPPPPPMTTTTTVFMGAEDPSQVLNAVRQVQEGGARTNDRSLSDSRSRPRTRPRGRTRVEELGGDVSLMDAPGYGTGRSGLIDRAAHAHAHGHAHSVRVPL</sequence>
<accession>A0A8S0W1B9</accession>
<dbReference type="EMBL" id="CACVBS010000112">
    <property type="protein sequence ID" value="CAA7271485.1"/>
    <property type="molecule type" value="Genomic_DNA"/>
</dbReference>
<dbReference type="InterPro" id="IPR024368">
    <property type="entry name" value="Ecl1/2/3"/>
</dbReference>
<proteinExistence type="predicted"/>
<protein>
    <submittedName>
        <fullName evidence="2">Uncharacterized protein</fullName>
    </submittedName>
</protein>
<feature type="compositionally biased region" description="Polar residues" evidence="1">
    <location>
        <begin position="238"/>
        <end position="259"/>
    </location>
</feature>
<keyword evidence="3" id="KW-1185">Reference proteome</keyword>
<evidence type="ECO:0000256" key="1">
    <source>
        <dbReference type="SAM" id="MobiDB-lite"/>
    </source>
</evidence>
<dbReference type="AlphaFoldDB" id="A0A8S0W1B9"/>
<name>A0A8S0W1B9_CYCAE</name>
<dbReference type="Proteomes" id="UP000467700">
    <property type="component" value="Unassembled WGS sequence"/>
</dbReference>